<dbReference type="CDD" id="cd09917">
    <property type="entry name" value="F-box_SF"/>
    <property type="match status" value="1"/>
</dbReference>
<feature type="compositionally biased region" description="Low complexity" evidence="1">
    <location>
        <begin position="1"/>
        <end position="12"/>
    </location>
</feature>
<keyword evidence="3" id="KW-1185">Reference proteome</keyword>
<gene>
    <name evidence="2" type="ORF">DSL72_006161</name>
</gene>
<organism evidence="2 3">
    <name type="scientific">Monilinia vaccinii-corymbosi</name>
    <dbReference type="NCBI Taxonomy" id="61207"/>
    <lineage>
        <taxon>Eukaryota</taxon>
        <taxon>Fungi</taxon>
        <taxon>Dikarya</taxon>
        <taxon>Ascomycota</taxon>
        <taxon>Pezizomycotina</taxon>
        <taxon>Leotiomycetes</taxon>
        <taxon>Helotiales</taxon>
        <taxon>Sclerotiniaceae</taxon>
        <taxon>Monilinia</taxon>
    </lineage>
</organism>
<feature type="compositionally biased region" description="Polar residues" evidence="1">
    <location>
        <begin position="339"/>
        <end position="350"/>
    </location>
</feature>
<feature type="compositionally biased region" description="Low complexity" evidence="1">
    <location>
        <begin position="70"/>
        <end position="84"/>
    </location>
</feature>
<dbReference type="OrthoDB" id="4966at2759"/>
<evidence type="ECO:0000256" key="1">
    <source>
        <dbReference type="SAM" id="MobiDB-lite"/>
    </source>
</evidence>
<evidence type="ECO:0000313" key="3">
    <source>
        <dbReference type="Proteomes" id="UP000672032"/>
    </source>
</evidence>
<feature type="compositionally biased region" description="Acidic residues" evidence="1">
    <location>
        <begin position="1363"/>
        <end position="1374"/>
    </location>
</feature>
<feature type="region of interest" description="Disordered" evidence="1">
    <location>
        <begin position="766"/>
        <end position="804"/>
    </location>
</feature>
<sequence>MDFSSGLGLGLSFGTDHQEEAFNNGDAELEGASDNASDGQDQDIQDTEESPQDSWSFESQLDDPDTTPRQSSSSQFSSNNPVSFGAPLQSFSQPYRLAQPGAPFNMNANFEYQPTSFDSDVSGRQSYTNSFPQEVQNLQFGGDSRFNGHGHPQSGFQNMSQPGSDSRNAFGNLGMQSQQYFNNDNSQKHMLAQPMHQSNIKGQSQNLNTFQMTGYSSSSENQAFDGRQMNQHEFDQQTPRINAGFQPYLGSLMNSQFQPMSNTTHQMSGNPFGSQLDSQDFGSSFAAQGDMNHMHHNAQSMASSHIKNDQRGRSNFPFTSANSKQDRPKANDPNVLNKPAQSPNASSIGQQQRNINIWVVRKMRELGMNPRNPVEVKTFKDRCLLQKAEVDRRRAEMERAQSSSAAASSRVSSSSTVVHHPMDHGMGQGQPWPHQFGQGHAATPFQPQGNATMGPQMHSGNFRPVFPPVPPHLVLGSNNARTPVFGQDYRDYTNLSMNAPIQPDPRPHIPSGSAQAISDNAHMTNQQLRHEIRPPAVHPDNHNGGQSQQGSWRHHAQPLHPGGNAQFNQFGAPQRFHHHGLPPEYIPPHGYHPAYFADNGDESAEPTEEDEDAQQQEEASGPEQPPLRAGEDIEVEEYEFGDDDDDEEVDSDGFSLYSDVFAPSPPNLFPIPRPPGVPPSPIPRFPSNEFEPDYTSNMPPPLVGGGYQVWGAAPNAFHAEGHMAGGDKAKRTTVDGMEDCDCGGRFHTNGKGVYIGPDRREVWCSGGDEDDERKANEHGEKGETVGEDGDADGEDSEEDEELRGVPIWVKQVLTHGPRIDQNEARREEEAYRAMMAEKAKSILAIKAVMEMEEDVPGETAEDALQHGLRENNFAEKEEGAYFDNDNPPYSNDEDKPEPELQNKGKRKASAIDAASDEEAEVRSPVKRWKGKGKAADSDEELDERELERKYSGASRGKGKAKNNDFQPPPDNGGDQIPFDSSAGINLGGADGVFGDPDFAEDHINMRDESAATDPDLAASGILLPTTFPLPTSSIDDEEIEEVPRQALYQNERNKGPFNIFQSIILTTEITLELVRYFSPKQLLALYCTCRRFNEILTAWMAHGIRSIVKYQAPYSYKIYPFVLYPEISVIDPLGQLNQSGRIRRVPGLKYHQMVLHRVRAVRDILAALARKHLRCPPGTNHSLKKVWFLMDIPTTLDRVRLMHNRDFFTNDDLYNIQHFIVKLDMRLNDPMDGPGSDFLRKLMLGQRGLSPLFRLLTRTGFTNMYEMQACIVRYTYTPMVPAADVSEGMFGVPCAEIGRGHLEGWGKGEKHLMRIDELVMREATRREMRLKEHIAMMLLWGYVDPITGENLKPSERECYMSDGEGEEAPGEGDPWEGSGMNLVELEAEILGKEESDDEEEEEGEPCEGEDEDDDEEGESEDFGVESDDEPGEGPSSSSNSNSRSLWTA</sequence>
<feature type="region of interest" description="Disordered" evidence="1">
    <location>
        <begin position="534"/>
        <end position="630"/>
    </location>
</feature>
<feature type="compositionally biased region" description="Polar residues" evidence="1">
    <location>
        <begin position="254"/>
        <end position="286"/>
    </location>
</feature>
<feature type="compositionally biased region" description="Low complexity" evidence="1">
    <location>
        <begin position="1432"/>
        <end position="1442"/>
    </location>
</feature>
<evidence type="ECO:0000313" key="2">
    <source>
        <dbReference type="EMBL" id="QSZ34567.1"/>
    </source>
</evidence>
<evidence type="ECO:0008006" key="4">
    <source>
        <dbReference type="Google" id="ProtNLM"/>
    </source>
</evidence>
<feature type="compositionally biased region" description="Acidic residues" evidence="1">
    <location>
        <begin position="599"/>
        <end position="615"/>
    </location>
</feature>
<feature type="region of interest" description="Disordered" evidence="1">
    <location>
        <begin position="1"/>
        <end position="87"/>
    </location>
</feature>
<protein>
    <recommendedName>
        <fullName evidence="4">F-box domain-containing protein</fullName>
    </recommendedName>
</protein>
<feature type="region of interest" description="Disordered" evidence="1">
    <location>
        <begin position="254"/>
        <end position="350"/>
    </location>
</feature>
<feature type="region of interest" description="Disordered" evidence="1">
    <location>
        <begin position="854"/>
        <end position="1000"/>
    </location>
</feature>
<feature type="compositionally biased region" description="Basic and acidic residues" evidence="1">
    <location>
        <begin position="863"/>
        <end position="879"/>
    </location>
</feature>
<feature type="compositionally biased region" description="Acidic residues" evidence="1">
    <location>
        <begin position="785"/>
        <end position="801"/>
    </location>
</feature>
<feature type="region of interest" description="Disordered" evidence="1">
    <location>
        <begin position="1356"/>
        <end position="1448"/>
    </location>
</feature>
<accession>A0A8A3PGY9</accession>
<name>A0A8A3PGY9_9HELO</name>
<reference evidence="2" key="1">
    <citation type="submission" date="2020-10" db="EMBL/GenBank/DDBJ databases">
        <title>Genome Sequence of Monilinia vaccinii-corymbosi Sheds Light on Mummy Berry Disease Infection of Blueberry and Mating Type.</title>
        <authorList>
            <person name="Yow A.G."/>
            <person name="Zhang Y."/>
            <person name="Bansal K."/>
            <person name="Eacker S.M."/>
            <person name="Sullivan S."/>
            <person name="Liachko I."/>
            <person name="Cubeta M.A."/>
            <person name="Rollins J.A."/>
            <person name="Ashrafi H."/>
        </authorList>
    </citation>
    <scope>NUCLEOTIDE SEQUENCE</scope>
    <source>
        <strain evidence="2">RL-1</strain>
    </source>
</reference>
<feature type="compositionally biased region" description="Acidic residues" evidence="1">
    <location>
        <begin position="40"/>
        <end position="51"/>
    </location>
</feature>
<feature type="region of interest" description="Disordered" evidence="1">
    <location>
        <begin position="439"/>
        <end position="459"/>
    </location>
</feature>
<proteinExistence type="predicted"/>
<dbReference type="Proteomes" id="UP000672032">
    <property type="component" value="Chromosome 4"/>
</dbReference>
<dbReference type="EMBL" id="CP063408">
    <property type="protein sequence ID" value="QSZ34567.1"/>
    <property type="molecule type" value="Genomic_DNA"/>
</dbReference>
<feature type="region of interest" description="Disordered" evidence="1">
    <location>
        <begin position="147"/>
        <end position="171"/>
    </location>
</feature>
<feature type="compositionally biased region" description="Polar residues" evidence="1">
    <location>
        <begin position="154"/>
        <end position="171"/>
    </location>
</feature>
<feature type="compositionally biased region" description="Basic and acidic residues" evidence="1">
    <location>
        <begin position="772"/>
        <end position="784"/>
    </location>
</feature>
<feature type="compositionally biased region" description="Acidic residues" evidence="1">
    <location>
        <begin position="1394"/>
        <end position="1431"/>
    </location>
</feature>